<accession>A0A7N0UNA1</accession>
<dbReference type="Gramene" id="Kaladp0076s0412.1.v1.1">
    <property type="protein sequence ID" value="Kaladp0076s0412.1.v1.1.CDS.1"/>
    <property type="gene ID" value="Kaladp0076s0412.v1.1"/>
</dbReference>
<protein>
    <submittedName>
        <fullName evidence="1">Uncharacterized protein</fullName>
    </submittedName>
</protein>
<evidence type="ECO:0000313" key="1">
    <source>
        <dbReference type="EnsemblPlants" id="Kaladp0076s0412.1.v1.1.CDS.1"/>
    </source>
</evidence>
<name>A0A7N0UNA1_KALFE</name>
<dbReference type="EnsemblPlants" id="Kaladp0076s0412.1.v1.1">
    <property type="protein sequence ID" value="Kaladp0076s0412.1.v1.1.CDS.1"/>
    <property type="gene ID" value="Kaladp0076s0412.v1.1"/>
</dbReference>
<sequence>MITNGGGTEEWQRNHLQFFTVFQQSLNPKLCQSSKPQFSNHTMLSVTRHSSSIYSINNQFHVLHTIQFLTQPVYSVGGR</sequence>
<dbReference type="Proteomes" id="UP000594263">
    <property type="component" value="Unplaced"/>
</dbReference>
<organism evidence="1 2">
    <name type="scientific">Kalanchoe fedtschenkoi</name>
    <name type="common">Lavender scallops</name>
    <name type="synonym">South American air plant</name>
    <dbReference type="NCBI Taxonomy" id="63787"/>
    <lineage>
        <taxon>Eukaryota</taxon>
        <taxon>Viridiplantae</taxon>
        <taxon>Streptophyta</taxon>
        <taxon>Embryophyta</taxon>
        <taxon>Tracheophyta</taxon>
        <taxon>Spermatophyta</taxon>
        <taxon>Magnoliopsida</taxon>
        <taxon>eudicotyledons</taxon>
        <taxon>Gunneridae</taxon>
        <taxon>Pentapetalae</taxon>
        <taxon>Saxifragales</taxon>
        <taxon>Crassulaceae</taxon>
        <taxon>Kalanchoe</taxon>
    </lineage>
</organism>
<dbReference type="AlphaFoldDB" id="A0A7N0UNA1"/>
<reference evidence="1" key="1">
    <citation type="submission" date="2021-01" db="UniProtKB">
        <authorList>
            <consortium name="EnsemblPlants"/>
        </authorList>
    </citation>
    <scope>IDENTIFICATION</scope>
</reference>
<keyword evidence="2" id="KW-1185">Reference proteome</keyword>
<evidence type="ECO:0000313" key="2">
    <source>
        <dbReference type="Proteomes" id="UP000594263"/>
    </source>
</evidence>
<proteinExistence type="predicted"/>